<keyword evidence="14" id="KW-1185">Reference proteome</keyword>
<protein>
    <recommendedName>
        <fullName evidence="12">Methylenetetrahydrofolate reductase</fullName>
        <ecNumber evidence="12">1.5.1.54</ecNumber>
    </recommendedName>
</protein>
<keyword evidence="4" id="KW-0028">Amino-acid biosynthesis</keyword>
<evidence type="ECO:0000256" key="6">
    <source>
        <dbReference type="ARBA" id="ARBA00022827"/>
    </source>
</evidence>
<comment type="similarity">
    <text evidence="3 12">Belongs to the methylenetetrahydrofolate reductase family.</text>
</comment>
<name>A0ABW5ANL9_9BRAD</name>
<evidence type="ECO:0000256" key="10">
    <source>
        <dbReference type="ARBA" id="ARBA00034478"/>
    </source>
</evidence>
<dbReference type="PANTHER" id="PTHR45754">
    <property type="entry name" value="METHYLENETETRAHYDROFOLATE REDUCTASE"/>
    <property type="match status" value="1"/>
</dbReference>
<sequence length="314" mass="33881">MSPSEPRASRVPHPRESLRVSFEFFPPKTEEMETTLWESIERLAPLRPDFVSVTYGAGGSTRERTHATVKRILDETALTPAAHLTCVAATRDEVDDVVRAYLAAGVRHIVALRGDPVAGIGTAYAPHPGGYVNAADLVGGIKRLAEAEKTDIEVSVSAYPERHPESPSDAADLDMLAAKVDAGASRAITQFFFDNDLYLRYLDRVRARGIDIPIVPGILPVQNFKLARAFAGKAGASIPGWLADRFDGLDDDPATRKLIAAAVAAEQVLDLVDRGVTEFHFYTMNRADLVYAVCHLLGLRPPATAPSVAAEVAA</sequence>
<dbReference type="InterPro" id="IPR029041">
    <property type="entry name" value="FAD-linked_oxidoreductase-like"/>
</dbReference>
<dbReference type="PANTHER" id="PTHR45754:SF3">
    <property type="entry name" value="METHYLENETETRAHYDROFOLATE REDUCTASE (NADPH)"/>
    <property type="match status" value="1"/>
</dbReference>
<dbReference type="GO" id="GO:0004489">
    <property type="term" value="F:methylenetetrahydrofolate reductase [NAD(P)H] activity"/>
    <property type="evidence" value="ECO:0007669"/>
    <property type="project" value="UniProtKB-EC"/>
</dbReference>
<accession>A0ABW5ANL9</accession>
<comment type="pathway">
    <text evidence="2 12">One-carbon metabolism; tetrahydrofolate interconversion.</text>
</comment>
<evidence type="ECO:0000256" key="5">
    <source>
        <dbReference type="ARBA" id="ARBA00022630"/>
    </source>
</evidence>
<dbReference type="Proteomes" id="UP001597314">
    <property type="component" value="Unassembled WGS sequence"/>
</dbReference>
<evidence type="ECO:0000256" key="2">
    <source>
        <dbReference type="ARBA" id="ARBA00004777"/>
    </source>
</evidence>
<dbReference type="RefSeq" id="WP_378479704.1">
    <property type="nucleotide sequence ID" value="NZ_JBHUIW010000030.1"/>
</dbReference>
<keyword evidence="8" id="KW-0520">NAD</keyword>
<dbReference type="EC" id="1.5.1.54" evidence="12"/>
<comment type="caution">
    <text evidence="13">The sequence shown here is derived from an EMBL/GenBank/DDBJ whole genome shotgun (WGS) entry which is preliminary data.</text>
</comment>
<dbReference type="InterPro" id="IPR003171">
    <property type="entry name" value="Mehydrof_redctse-like"/>
</dbReference>
<proteinExistence type="inferred from homology"/>
<dbReference type="InterPro" id="IPR004620">
    <property type="entry name" value="MTHF_reductase_bac"/>
</dbReference>
<comment type="pathway">
    <text evidence="10">Amino-acid biosynthesis; L-methionine biosynthesis via de novo pathway.</text>
</comment>
<evidence type="ECO:0000256" key="8">
    <source>
        <dbReference type="ARBA" id="ARBA00023027"/>
    </source>
</evidence>
<evidence type="ECO:0000313" key="13">
    <source>
        <dbReference type="EMBL" id="MFD2184563.1"/>
    </source>
</evidence>
<evidence type="ECO:0000256" key="12">
    <source>
        <dbReference type="RuleBase" id="RU003862"/>
    </source>
</evidence>
<organism evidence="13 14">
    <name type="scientific">Rhodoplanes azumiensis</name>
    <dbReference type="NCBI Taxonomy" id="1897628"/>
    <lineage>
        <taxon>Bacteria</taxon>
        <taxon>Pseudomonadati</taxon>
        <taxon>Pseudomonadota</taxon>
        <taxon>Alphaproteobacteria</taxon>
        <taxon>Hyphomicrobiales</taxon>
        <taxon>Nitrobacteraceae</taxon>
        <taxon>Rhodoplanes</taxon>
    </lineage>
</organism>
<keyword evidence="7 12" id="KW-0560">Oxidoreductase</keyword>
<evidence type="ECO:0000256" key="7">
    <source>
        <dbReference type="ARBA" id="ARBA00023002"/>
    </source>
</evidence>
<dbReference type="CDD" id="cd00537">
    <property type="entry name" value="MTHFR"/>
    <property type="match status" value="1"/>
</dbReference>
<comment type="catalytic activity">
    <reaction evidence="11">
        <text>(6S)-5-methyl-5,6,7,8-tetrahydrofolate + NAD(+) = (6R)-5,10-methylene-5,6,7,8-tetrahydrofolate + NADH + H(+)</text>
        <dbReference type="Rhea" id="RHEA:19821"/>
        <dbReference type="ChEBI" id="CHEBI:15378"/>
        <dbReference type="ChEBI" id="CHEBI:15636"/>
        <dbReference type="ChEBI" id="CHEBI:18608"/>
        <dbReference type="ChEBI" id="CHEBI:57540"/>
        <dbReference type="ChEBI" id="CHEBI:57945"/>
        <dbReference type="EC" id="1.5.1.54"/>
    </reaction>
    <physiologicalReaction direction="right-to-left" evidence="11">
        <dbReference type="Rhea" id="RHEA:19823"/>
    </physiologicalReaction>
</comment>
<dbReference type="Gene3D" id="3.20.20.220">
    <property type="match status" value="1"/>
</dbReference>
<keyword evidence="6 12" id="KW-0274">FAD</keyword>
<dbReference type="EMBL" id="JBHUIW010000030">
    <property type="protein sequence ID" value="MFD2184563.1"/>
    <property type="molecule type" value="Genomic_DNA"/>
</dbReference>
<evidence type="ECO:0000256" key="3">
    <source>
        <dbReference type="ARBA" id="ARBA00006743"/>
    </source>
</evidence>
<keyword evidence="5 12" id="KW-0285">Flavoprotein</keyword>
<reference evidence="14" key="1">
    <citation type="journal article" date="2019" name="Int. J. Syst. Evol. Microbiol.">
        <title>The Global Catalogue of Microorganisms (GCM) 10K type strain sequencing project: providing services to taxonomists for standard genome sequencing and annotation.</title>
        <authorList>
            <consortium name="The Broad Institute Genomics Platform"/>
            <consortium name="The Broad Institute Genome Sequencing Center for Infectious Disease"/>
            <person name="Wu L."/>
            <person name="Ma J."/>
        </authorList>
    </citation>
    <scope>NUCLEOTIDE SEQUENCE [LARGE SCALE GENOMIC DNA]</scope>
    <source>
        <strain evidence="14">CGMCC 1.6774</strain>
    </source>
</reference>
<evidence type="ECO:0000256" key="11">
    <source>
        <dbReference type="ARBA" id="ARBA00048628"/>
    </source>
</evidence>
<keyword evidence="9" id="KW-0486">Methionine biosynthesis</keyword>
<evidence type="ECO:0000256" key="1">
    <source>
        <dbReference type="ARBA" id="ARBA00001974"/>
    </source>
</evidence>
<evidence type="ECO:0000313" key="14">
    <source>
        <dbReference type="Proteomes" id="UP001597314"/>
    </source>
</evidence>
<evidence type="ECO:0000256" key="4">
    <source>
        <dbReference type="ARBA" id="ARBA00022605"/>
    </source>
</evidence>
<dbReference type="SUPFAM" id="SSF51730">
    <property type="entry name" value="FAD-linked oxidoreductase"/>
    <property type="match status" value="1"/>
</dbReference>
<dbReference type="Pfam" id="PF02219">
    <property type="entry name" value="MTHFR"/>
    <property type="match status" value="1"/>
</dbReference>
<dbReference type="NCBIfam" id="TIGR00676">
    <property type="entry name" value="fadh2"/>
    <property type="match status" value="1"/>
</dbReference>
<evidence type="ECO:0000256" key="9">
    <source>
        <dbReference type="ARBA" id="ARBA00023167"/>
    </source>
</evidence>
<comment type="cofactor">
    <cofactor evidence="1 12">
        <name>FAD</name>
        <dbReference type="ChEBI" id="CHEBI:57692"/>
    </cofactor>
</comment>
<gene>
    <name evidence="13" type="primary">metF</name>
    <name evidence="13" type="ORF">ACFSOX_20605</name>
</gene>